<name>R4PWG7_9BACT</name>
<dbReference type="HOGENOM" id="CLU_080945_1_0_0"/>
<dbReference type="InterPro" id="IPR009282">
    <property type="entry name" value="DUF937"/>
</dbReference>
<evidence type="ECO:0000313" key="1">
    <source>
        <dbReference type="EMBL" id="AGL62615.1"/>
    </source>
</evidence>
<dbReference type="Pfam" id="PF06078">
    <property type="entry name" value="DUF937"/>
    <property type="match status" value="1"/>
</dbReference>
<dbReference type="RefSeq" id="WP_015642065.1">
    <property type="nucleotide sequence ID" value="NC_021219.1"/>
</dbReference>
<dbReference type="STRING" id="1332188.L336_0915"/>
<keyword evidence="2" id="KW-1185">Reference proteome</keyword>
<protein>
    <recommendedName>
        <fullName evidence="3">DUF937 domain-containing protein</fullName>
    </recommendedName>
</protein>
<reference evidence="1 2" key="1">
    <citation type="journal article" date="2013" name="Nat. Biotechnol.">
        <title>Genome sequences of rare, uncultured bacteria obtained by differential coverage binning of multiple metagenomes.</title>
        <authorList>
            <person name="Albertsen M."/>
            <person name="Hugenholtz P."/>
            <person name="Skarshewski A."/>
            <person name="Nielsen K.L."/>
            <person name="Tyson G.W."/>
            <person name="Nielsen P.H."/>
        </authorList>
    </citation>
    <scope>NUCLEOTIDE SEQUENCE [LARGE SCALE GENOMIC DNA]</scope>
    <source>
        <strain evidence="1">TM71</strain>
    </source>
</reference>
<dbReference type="Proteomes" id="UP000013893">
    <property type="component" value="Chromosome"/>
</dbReference>
<dbReference type="AlphaFoldDB" id="R4PWG7"/>
<evidence type="ECO:0000313" key="2">
    <source>
        <dbReference type="Proteomes" id="UP000013893"/>
    </source>
</evidence>
<accession>R4PWG7</accession>
<dbReference type="KEGG" id="saal:L336_0915"/>
<dbReference type="OrthoDB" id="708105at2"/>
<evidence type="ECO:0008006" key="3">
    <source>
        <dbReference type="Google" id="ProtNLM"/>
    </source>
</evidence>
<organism evidence="1 2">
    <name type="scientific">Candidatus Saccharimonas aalborgensis</name>
    <dbReference type="NCBI Taxonomy" id="1332188"/>
    <lineage>
        <taxon>Bacteria</taxon>
        <taxon>Candidatus Saccharimonadota</taxon>
        <taxon>Candidatus Saccharimonadia</taxon>
        <taxon>Candidatus Saccharimonadales</taxon>
        <taxon>Candidatus Saccharimonadaceae</taxon>
        <taxon>Candidatus Saccharimonas</taxon>
    </lineage>
</organism>
<gene>
    <name evidence="1" type="ORF">L336_0915</name>
</gene>
<dbReference type="EMBL" id="CP005957">
    <property type="protein sequence ID" value="AGL62615.1"/>
    <property type="molecule type" value="Genomic_DNA"/>
</dbReference>
<proteinExistence type="predicted"/>
<sequence>MDLQARITDLIKGNISDSISRSTGVSQPDVERVITAGLPMIIGQMGNNASSPEGATALDAAIGKDHAGGSLLDSLGSLFETPTTQQDGSKILDHVLGANSTVVTNRLSKQTGVDPAAVMKILAFAAPLIMAFLGREKQSQNLDAGGIADILKGQRTPNGSLLTELASTVLTASGSKKSGGLLGSLLNGLFGRR</sequence>